<proteinExistence type="predicted"/>
<evidence type="ECO:0000313" key="2">
    <source>
        <dbReference type="Proteomes" id="UP000003379"/>
    </source>
</evidence>
<dbReference type="AlphaFoldDB" id="G9XBE4"/>
<protein>
    <recommendedName>
        <fullName evidence="3">PF11985 family protein</fullName>
    </recommendedName>
</protein>
<dbReference type="Pfam" id="PF11985">
    <property type="entry name" value="Phage_Mu_Gp27"/>
    <property type="match status" value="1"/>
</dbReference>
<comment type="caution">
    <text evidence="1">The sequence shown here is derived from an EMBL/GenBank/DDBJ whole genome shotgun (WGS) entry which is preliminary data.</text>
</comment>
<organism evidence="1 2">
    <name type="scientific">Peptoanaerobacter stomatis</name>
    <dbReference type="NCBI Taxonomy" id="796937"/>
    <lineage>
        <taxon>Bacteria</taxon>
        <taxon>Bacillati</taxon>
        <taxon>Bacillota</taxon>
        <taxon>Clostridia</taxon>
        <taxon>Peptostreptococcales</taxon>
        <taxon>Filifactoraceae</taxon>
        <taxon>Peptoanaerobacter</taxon>
    </lineage>
</organism>
<gene>
    <name evidence="1" type="ORF">HMPREF9628_01311</name>
</gene>
<name>G9XBE4_9FIRM</name>
<evidence type="ECO:0008006" key="3">
    <source>
        <dbReference type="Google" id="ProtNLM"/>
    </source>
</evidence>
<dbReference type="InterPro" id="IPR021874">
    <property type="entry name" value="Phage_Mu_Gp27"/>
</dbReference>
<dbReference type="EMBL" id="AFZG01000015">
    <property type="protein sequence ID" value="EHL19795.1"/>
    <property type="molecule type" value="Genomic_DNA"/>
</dbReference>
<sequence>MQRDDIMDKEKEYKKYRKYNKVNSLPDGIKNELDVMLSDTSNTYMEISEWLKEKGFDISKSTVGRYALETHKLSTKLLEARTQVNELIRLAKEDKDSENITEGAMQIATVKLTEKIAYLEEEIEDMDASDAIKLITSISRTKAYKDKIYAKLKSEYEEAYNNFKAAISEELKGYPDILEKLIKITDSTMAKL</sequence>
<evidence type="ECO:0000313" key="1">
    <source>
        <dbReference type="EMBL" id="EHL19795.1"/>
    </source>
</evidence>
<dbReference type="Proteomes" id="UP000003379">
    <property type="component" value="Unassembled WGS sequence"/>
</dbReference>
<accession>G9XBE4</accession>
<reference evidence="1 2" key="1">
    <citation type="submission" date="2011-08" db="EMBL/GenBank/DDBJ databases">
        <title>The Genome Sequence of Eubacteriaceae bacterium CM5.</title>
        <authorList>
            <consortium name="The Broad Institute Genome Sequencing Platform"/>
            <person name="Earl A."/>
            <person name="Ward D."/>
            <person name="Feldgarden M."/>
            <person name="Gevers D."/>
            <person name="Sizova M."/>
            <person name="Hazen A."/>
            <person name="Epstein S."/>
            <person name="Young S.K."/>
            <person name="Zeng Q."/>
            <person name="Gargeya S."/>
            <person name="Fitzgerald M."/>
            <person name="Haas B."/>
            <person name="Abouelleil A."/>
            <person name="Alvarado L."/>
            <person name="Arachchi H.M."/>
            <person name="Berlin A."/>
            <person name="Brown A."/>
            <person name="Chapman S.B."/>
            <person name="Chen Z."/>
            <person name="Dunbar C."/>
            <person name="Freedman E."/>
            <person name="Gearin G."/>
            <person name="Gellesch M."/>
            <person name="Goldberg J."/>
            <person name="Griggs A."/>
            <person name="Gujja S."/>
            <person name="Heiman D."/>
            <person name="Howarth C."/>
            <person name="Larson L."/>
            <person name="Lui A."/>
            <person name="MacDonald P.J.P."/>
            <person name="Montmayeur A."/>
            <person name="Murphy C."/>
            <person name="Neiman D."/>
            <person name="Pearson M."/>
            <person name="Priest M."/>
            <person name="Roberts A."/>
            <person name="Saif S."/>
            <person name="Shea T."/>
            <person name="Shenoy N."/>
            <person name="Sisk P."/>
            <person name="Stolte C."/>
            <person name="Sykes S."/>
            <person name="Wortman J."/>
            <person name="Nusbaum C."/>
            <person name="Birren B."/>
        </authorList>
    </citation>
    <scope>NUCLEOTIDE SEQUENCE [LARGE SCALE GENOMIC DNA]</scope>
    <source>
        <strain evidence="1 2">CM5</strain>
    </source>
</reference>
<dbReference type="RefSeq" id="WP_009529314.1">
    <property type="nucleotide sequence ID" value="NZ_JH414605.1"/>
</dbReference>
<dbReference type="HOGENOM" id="CLU_124861_1_0_9"/>